<gene>
    <name evidence="1" type="ORF">LARSCL_LOCUS22899</name>
</gene>
<keyword evidence="2" id="KW-1185">Reference proteome</keyword>
<organism evidence="1 2">
    <name type="scientific">Larinioides sclopetarius</name>
    <dbReference type="NCBI Taxonomy" id="280406"/>
    <lineage>
        <taxon>Eukaryota</taxon>
        <taxon>Metazoa</taxon>
        <taxon>Ecdysozoa</taxon>
        <taxon>Arthropoda</taxon>
        <taxon>Chelicerata</taxon>
        <taxon>Arachnida</taxon>
        <taxon>Araneae</taxon>
        <taxon>Araneomorphae</taxon>
        <taxon>Entelegynae</taxon>
        <taxon>Araneoidea</taxon>
        <taxon>Araneidae</taxon>
        <taxon>Larinioides</taxon>
    </lineage>
</organism>
<accession>A0AAV2C1C5</accession>
<sequence length="31" mass="3460">MARAVHLEVVSDMSVKSFILSLCRLLARRGT</sequence>
<comment type="caution">
    <text evidence="1">The sequence shown here is derived from an EMBL/GenBank/DDBJ whole genome shotgun (WGS) entry which is preliminary data.</text>
</comment>
<dbReference type="Proteomes" id="UP001497382">
    <property type="component" value="Unassembled WGS sequence"/>
</dbReference>
<protein>
    <submittedName>
        <fullName evidence="1">Uncharacterized protein</fullName>
    </submittedName>
</protein>
<name>A0AAV2C1C5_9ARAC</name>
<dbReference type="AlphaFoldDB" id="A0AAV2C1C5"/>
<dbReference type="EMBL" id="CAXIEN010001250">
    <property type="protein sequence ID" value="CAL1302099.1"/>
    <property type="molecule type" value="Genomic_DNA"/>
</dbReference>
<evidence type="ECO:0000313" key="1">
    <source>
        <dbReference type="EMBL" id="CAL1302099.1"/>
    </source>
</evidence>
<evidence type="ECO:0000313" key="2">
    <source>
        <dbReference type="Proteomes" id="UP001497382"/>
    </source>
</evidence>
<proteinExistence type="predicted"/>
<reference evidence="1 2" key="1">
    <citation type="submission" date="2024-04" db="EMBL/GenBank/DDBJ databases">
        <authorList>
            <person name="Rising A."/>
            <person name="Reimegard J."/>
            <person name="Sonavane S."/>
            <person name="Akerstrom W."/>
            <person name="Nylinder S."/>
            <person name="Hedman E."/>
            <person name="Kallberg Y."/>
        </authorList>
    </citation>
    <scope>NUCLEOTIDE SEQUENCE [LARGE SCALE GENOMIC DNA]</scope>
</reference>